<keyword evidence="7" id="KW-1185">Reference proteome</keyword>
<dbReference type="PANTHER" id="PTHR30537:SF5">
    <property type="entry name" value="HTH-TYPE TRANSCRIPTIONAL ACTIVATOR TTDR-RELATED"/>
    <property type="match status" value="1"/>
</dbReference>
<evidence type="ECO:0000313" key="7">
    <source>
        <dbReference type="Proteomes" id="UP000680067"/>
    </source>
</evidence>
<dbReference type="SUPFAM" id="SSF46785">
    <property type="entry name" value="Winged helix' DNA-binding domain"/>
    <property type="match status" value="1"/>
</dbReference>
<dbReference type="RefSeq" id="WP_212687032.1">
    <property type="nucleotide sequence ID" value="NZ_JAGSPN010000003.1"/>
</dbReference>
<dbReference type="GO" id="GO:0006351">
    <property type="term" value="P:DNA-templated transcription"/>
    <property type="evidence" value="ECO:0007669"/>
    <property type="project" value="TreeGrafter"/>
</dbReference>
<dbReference type="InterPro" id="IPR036390">
    <property type="entry name" value="WH_DNA-bd_sf"/>
</dbReference>
<keyword evidence="2" id="KW-0805">Transcription regulation</keyword>
<comment type="similarity">
    <text evidence="1">Belongs to the LysR transcriptional regulatory family.</text>
</comment>
<dbReference type="SUPFAM" id="SSF53850">
    <property type="entry name" value="Periplasmic binding protein-like II"/>
    <property type="match status" value="1"/>
</dbReference>
<accession>A0A941DKV7</accession>
<keyword evidence="4" id="KW-0804">Transcription</keyword>
<dbReference type="EMBL" id="JAGSPN010000003">
    <property type="protein sequence ID" value="MBR7781685.1"/>
    <property type="molecule type" value="Genomic_DNA"/>
</dbReference>
<organism evidence="6 7">
    <name type="scientific">Undibacterium luofuense</name>
    <dbReference type="NCBI Taxonomy" id="2828733"/>
    <lineage>
        <taxon>Bacteria</taxon>
        <taxon>Pseudomonadati</taxon>
        <taxon>Pseudomonadota</taxon>
        <taxon>Betaproteobacteria</taxon>
        <taxon>Burkholderiales</taxon>
        <taxon>Oxalobacteraceae</taxon>
        <taxon>Undibacterium</taxon>
    </lineage>
</organism>
<dbReference type="PANTHER" id="PTHR30537">
    <property type="entry name" value="HTH-TYPE TRANSCRIPTIONAL REGULATOR"/>
    <property type="match status" value="1"/>
</dbReference>
<dbReference type="Pfam" id="PF00126">
    <property type="entry name" value="HTH_1"/>
    <property type="match status" value="1"/>
</dbReference>
<evidence type="ECO:0000256" key="2">
    <source>
        <dbReference type="ARBA" id="ARBA00023015"/>
    </source>
</evidence>
<keyword evidence="3" id="KW-0238">DNA-binding</keyword>
<dbReference type="CDD" id="cd08471">
    <property type="entry name" value="PBP2_CrgA_like_2"/>
    <property type="match status" value="1"/>
</dbReference>
<reference evidence="6" key="1">
    <citation type="submission" date="2021-04" db="EMBL/GenBank/DDBJ databases">
        <title>novel species isolated from subtropical streams in China.</title>
        <authorList>
            <person name="Lu H."/>
        </authorList>
    </citation>
    <scope>NUCLEOTIDE SEQUENCE</scope>
    <source>
        <strain evidence="6">LFS511W</strain>
    </source>
</reference>
<proteinExistence type="inferred from homology"/>
<dbReference type="InterPro" id="IPR005119">
    <property type="entry name" value="LysR_subst-bd"/>
</dbReference>
<dbReference type="InterPro" id="IPR058163">
    <property type="entry name" value="LysR-type_TF_proteobact-type"/>
</dbReference>
<evidence type="ECO:0000256" key="3">
    <source>
        <dbReference type="ARBA" id="ARBA00023125"/>
    </source>
</evidence>
<dbReference type="InterPro" id="IPR000847">
    <property type="entry name" value="LysR_HTH_N"/>
</dbReference>
<evidence type="ECO:0000313" key="6">
    <source>
        <dbReference type="EMBL" id="MBR7781685.1"/>
    </source>
</evidence>
<dbReference type="GO" id="GO:0003700">
    <property type="term" value="F:DNA-binding transcription factor activity"/>
    <property type="evidence" value="ECO:0007669"/>
    <property type="project" value="InterPro"/>
</dbReference>
<name>A0A941DKV7_9BURK</name>
<evidence type="ECO:0000256" key="1">
    <source>
        <dbReference type="ARBA" id="ARBA00009437"/>
    </source>
</evidence>
<dbReference type="FunFam" id="1.10.10.10:FF:000001">
    <property type="entry name" value="LysR family transcriptional regulator"/>
    <property type="match status" value="1"/>
</dbReference>
<dbReference type="AlphaFoldDB" id="A0A941DKV7"/>
<dbReference type="Proteomes" id="UP000680067">
    <property type="component" value="Unassembled WGS sequence"/>
</dbReference>
<dbReference type="PRINTS" id="PR00039">
    <property type="entry name" value="HTHLYSR"/>
</dbReference>
<gene>
    <name evidence="6" type="ORF">KDM89_06010</name>
</gene>
<feature type="domain" description="HTH lysR-type" evidence="5">
    <location>
        <begin position="1"/>
        <end position="59"/>
    </location>
</feature>
<dbReference type="Pfam" id="PF03466">
    <property type="entry name" value="LysR_substrate"/>
    <property type="match status" value="1"/>
</dbReference>
<dbReference type="GO" id="GO:0043565">
    <property type="term" value="F:sequence-specific DNA binding"/>
    <property type="evidence" value="ECO:0007669"/>
    <property type="project" value="TreeGrafter"/>
</dbReference>
<protein>
    <submittedName>
        <fullName evidence="6">LysR family transcriptional regulator</fullName>
    </submittedName>
</protein>
<evidence type="ECO:0000256" key="4">
    <source>
        <dbReference type="ARBA" id="ARBA00023163"/>
    </source>
</evidence>
<dbReference type="Gene3D" id="1.10.10.10">
    <property type="entry name" value="Winged helix-like DNA-binding domain superfamily/Winged helix DNA-binding domain"/>
    <property type="match status" value="1"/>
</dbReference>
<sequence length="302" mass="33146">MDRFIQLTAYVAVAEEESFARAARRLNMSAPALTRTIAALEQTLGVKLLNRTTRFVRPTEAGLRYLDDARQILARMQEADDAVIGINAAPRGHLTMTAPVLFGKLFVMPQLVSYLQTYPDMQVSALFLDRVVNMLEEGVEVGVRIGELADSSMRAIRVGSIRRVLCASPQYLAQHGTPQTPADLAQHQIIAATGVGTNTEWQFTENTQPLTIRVKPRLTVSTNDAAICAVIMHAGIARLLSYQVAAEIQQGSLQTVLSDYEPAPWPVHVVHREGRGGSARVRSLVDHLVQGLRQQTALQSVD</sequence>
<evidence type="ECO:0000259" key="5">
    <source>
        <dbReference type="PROSITE" id="PS50931"/>
    </source>
</evidence>
<comment type="caution">
    <text evidence="6">The sequence shown here is derived from an EMBL/GenBank/DDBJ whole genome shotgun (WGS) entry which is preliminary data.</text>
</comment>
<dbReference type="InterPro" id="IPR036388">
    <property type="entry name" value="WH-like_DNA-bd_sf"/>
</dbReference>
<dbReference type="PROSITE" id="PS50931">
    <property type="entry name" value="HTH_LYSR"/>
    <property type="match status" value="1"/>
</dbReference>
<dbReference type="Gene3D" id="3.40.190.290">
    <property type="match status" value="1"/>
</dbReference>